<reference evidence="1" key="1">
    <citation type="submission" date="2016-06" db="UniProtKB">
        <authorList>
            <consortium name="WormBaseParasite"/>
        </authorList>
    </citation>
    <scope>IDENTIFICATION</scope>
</reference>
<name>A0A183TMM8_SCHSO</name>
<protein>
    <submittedName>
        <fullName evidence="1">NB-ARC domain-containing protein</fullName>
    </submittedName>
</protein>
<organism evidence="1">
    <name type="scientific">Schistocephalus solidus</name>
    <name type="common">Tapeworm</name>
    <dbReference type="NCBI Taxonomy" id="70667"/>
    <lineage>
        <taxon>Eukaryota</taxon>
        <taxon>Metazoa</taxon>
        <taxon>Spiralia</taxon>
        <taxon>Lophotrochozoa</taxon>
        <taxon>Platyhelminthes</taxon>
        <taxon>Cestoda</taxon>
        <taxon>Eucestoda</taxon>
        <taxon>Diphyllobothriidea</taxon>
        <taxon>Diphyllobothriidae</taxon>
        <taxon>Schistocephalus</taxon>
    </lineage>
</organism>
<evidence type="ECO:0000313" key="1">
    <source>
        <dbReference type="WBParaSite" id="SSLN_0001840101-mRNA-1"/>
    </source>
</evidence>
<sequence length="239" mass="26495">LGVATLEDLRARLMHALVVCEVSKTRIMFGRIAGLICSFLFPYCKLTDIGDLGRYLSSEVKAKLIDPDLDDVYNSPIGGCLKDNKAEVIAGLSHVDRLLPTDRSIMNWKKPEARKLLRLSRPISRRVCSEPEDPLTIDKLLLSLPDARCGARVLFISKVDGDFEISGVPQFKKIFLPTAQLSPKVHFRGSIGIPKLTSVRQMRADEIFFCPQLTLLTHDLGQVPACLNHSLRGNICGKG</sequence>
<accession>A0A183TMM8</accession>
<proteinExistence type="predicted"/>
<dbReference type="AlphaFoldDB" id="A0A183TMM8"/>
<dbReference type="WBParaSite" id="SSLN_0001840101-mRNA-1">
    <property type="protein sequence ID" value="SSLN_0001840101-mRNA-1"/>
    <property type="gene ID" value="SSLN_0001840101"/>
</dbReference>